<feature type="transmembrane region" description="Helical" evidence="1">
    <location>
        <begin position="99"/>
        <end position="120"/>
    </location>
</feature>
<sequence>MNLTRHSKLKVKVFCAMDMAAGGSDEPKKMFFDIVMDKARKLWEDAPEPVKLFPWSRAMDNFVQLILDLFLTVVKYLYVPVMAVTSISEMSYSAHERKLYFIFIPLLLGLTVAGVLKEAALESSPSLKNFEVPWHLVIIAVFFTLLKLPGPYYPYWGRIFIPHFANGVLLRTLWFAILWSRRPRNATETTSSVSDRQS</sequence>
<name>A0AAV3PJ82_LITER</name>
<protein>
    <submittedName>
        <fullName evidence="2">Uncharacterized protein</fullName>
    </submittedName>
</protein>
<accession>A0AAV3PJ82</accession>
<evidence type="ECO:0000313" key="2">
    <source>
        <dbReference type="EMBL" id="GAA0151789.1"/>
    </source>
</evidence>
<dbReference type="PANTHER" id="PTHR36000:SF2">
    <property type="entry name" value="DEFECTIVE 1273 PROTEIN, PUTATIVE-RELATED"/>
    <property type="match status" value="1"/>
</dbReference>
<keyword evidence="1" id="KW-0472">Membrane</keyword>
<keyword evidence="1" id="KW-1133">Transmembrane helix</keyword>
<organism evidence="2 3">
    <name type="scientific">Lithospermum erythrorhizon</name>
    <name type="common">Purple gromwell</name>
    <name type="synonym">Lithospermum officinale var. erythrorhizon</name>
    <dbReference type="NCBI Taxonomy" id="34254"/>
    <lineage>
        <taxon>Eukaryota</taxon>
        <taxon>Viridiplantae</taxon>
        <taxon>Streptophyta</taxon>
        <taxon>Embryophyta</taxon>
        <taxon>Tracheophyta</taxon>
        <taxon>Spermatophyta</taxon>
        <taxon>Magnoliopsida</taxon>
        <taxon>eudicotyledons</taxon>
        <taxon>Gunneridae</taxon>
        <taxon>Pentapetalae</taxon>
        <taxon>asterids</taxon>
        <taxon>lamiids</taxon>
        <taxon>Boraginales</taxon>
        <taxon>Boraginaceae</taxon>
        <taxon>Boraginoideae</taxon>
        <taxon>Lithospermeae</taxon>
        <taxon>Lithospermum</taxon>
    </lineage>
</organism>
<dbReference type="EMBL" id="BAABME010033109">
    <property type="protein sequence ID" value="GAA0151789.1"/>
    <property type="molecule type" value="Genomic_DNA"/>
</dbReference>
<proteinExistence type="predicted"/>
<comment type="caution">
    <text evidence="2">The sequence shown here is derived from an EMBL/GenBank/DDBJ whole genome shotgun (WGS) entry which is preliminary data.</text>
</comment>
<feature type="transmembrane region" description="Helical" evidence="1">
    <location>
        <begin position="159"/>
        <end position="179"/>
    </location>
</feature>
<dbReference type="PANTHER" id="PTHR36000">
    <property type="entry name" value="DEFECTIVE 1273 PROTEIN, PUTATIVE-RELATED"/>
    <property type="match status" value="1"/>
</dbReference>
<dbReference type="Proteomes" id="UP001454036">
    <property type="component" value="Unassembled WGS sequence"/>
</dbReference>
<keyword evidence="1" id="KW-0812">Transmembrane</keyword>
<dbReference type="AlphaFoldDB" id="A0AAV3PJ82"/>
<feature type="transmembrane region" description="Helical" evidence="1">
    <location>
        <begin position="61"/>
        <end position="79"/>
    </location>
</feature>
<evidence type="ECO:0000256" key="1">
    <source>
        <dbReference type="SAM" id="Phobius"/>
    </source>
</evidence>
<feature type="transmembrane region" description="Helical" evidence="1">
    <location>
        <begin position="132"/>
        <end position="153"/>
    </location>
</feature>
<evidence type="ECO:0000313" key="3">
    <source>
        <dbReference type="Proteomes" id="UP001454036"/>
    </source>
</evidence>
<reference evidence="2 3" key="1">
    <citation type="submission" date="2024-01" db="EMBL/GenBank/DDBJ databases">
        <title>The complete chloroplast genome sequence of Lithospermum erythrorhizon: insights into the phylogenetic relationship among Boraginaceae species and the maternal lineages of purple gromwells.</title>
        <authorList>
            <person name="Okada T."/>
            <person name="Watanabe K."/>
        </authorList>
    </citation>
    <scope>NUCLEOTIDE SEQUENCE [LARGE SCALE GENOMIC DNA]</scope>
</reference>
<gene>
    <name evidence="2" type="ORF">LIER_43152</name>
</gene>
<keyword evidence="3" id="KW-1185">Reference proteome</keyword>